<feature type="chain" id="PRO_5011498607" evidence="1">
    <location>
        <begin position="22"/>
        <end position="1129"/>
    </location>
</feature>
<dbReference type="AlphaFoldDB" id="A0A1I2YLM2"/>
<evidence type="ECO:0000313" key="4">
    <source>
        <dbReference type="Proteomes" id="UP000199666"/>
    </source>
</evidence>
<dbReference type="RefSeq" id="WP_090994980.1">
    <property type="nucleotide sequence ID" value="NZ_FOPP01000007.1"/>
</dbReference>
<evidence type="ECO:0000259" key="2">
    <source>
        <dbReference type="Pfam" id="PF06439"/>
    </source>
</evidence>
<accession>A0A1I2YLM2</accession>
<organism evidence="3 4">
    <name type="scientific">Pedobacter insulae</name>
    <dbReference type="NCBI Taxonomy" id="414048"/>
    <lineage>
        <taxon>Bacteria</taxon>
        <taxon>Pseudomonadati</taxon>
        <taxon>Bacteroidota</taxon>
        <taxon>Sphingobacteriia</taxon>
        <taxon>Sphingobacteriales</taxon>
        <taxon>Sphingobacteriaceae</taxon>
        <taxon>Pedobacter</taxon>
    </lineage>
</organism>
<dbReference type="OrthoDB" id="9806233at2"/>
<dbReference type="SUPFAM" id="SSF48371">
    <property type="entry name" value="ARM repeat"/>
    <property type="match status" value="1"/>
</dbReference>
<reference evidence="3 4" key="1">
    <citation type="submission" date="2016-10" db="EMBL/GenBank/DDBJ databases">
        <authorList>
            <person name="de Groot N.N."/>
        </authorList>
    </citation>
    <scope>NUCLEOTIDE SEQUENCE [LARGE SCALE GENOMIC DNA]</scope>
    <source>
        <strain evidence="3 4">DSM 18684</strain>
    </source>
</reference>
<proteinExistence type="predicted"/>
<feature type="signal peptide" evidence="1">
    <location>
        <begin position="1"/>
        <end position="21"/>
    </location>
</feature>
<keyword evidence="1" id="KW-0732">Signal</keyword>
<dbReference type="STRING" id="414048.SAMN04489864_107186"/>
<dbReference type="Gene3D" id="1.25.10.10">
    <property type="entry name" value="Leucine-rich Repeat Variant"/>
    <property type="match status" value="3"/>
</dbReference>
<keyword evidence="4" id="KW-1185">Reference proteome</keyword>
<dbReference type="EMBL" id="FOPP01000007">
    <property type="protein sequence ID" value="SFH26430.1"/>
    <property type="molecule type" value="Genomic_DNA"/>
</dbReference>
<dbReference type="Gene3D" id="2.60.120.560">
    <property type="entry name" value="Exo-inulinase, domain 1"/>
    <property type="match status" value="2"/>
</dbReference>
<protein>
    <submittedName>
        <fullName evidence="3">HEAT repeat</fullName>
    </submittedName>
</protein>
<dbReference type="InterPro" id="IPR016024">
    <property type="entry name" value="ARM-type_fold"/>
</dbReference>
<evidence type="ECO:0000256" key="1">
    <source>
        <dbReference type="SAM" id="SignalP"/>
    </source>
</evidence>
<evidence type="ECO:0000313" key="3">
    <source>
        <dbReference type="EMBL" id="SFH26430.1"/>
    </source>
</evidence>
<dbReference type="Pfam" id="PF06439">
    <property type="entry name" value="3keto-disac_hyd"/>
    <property type="match status" value="2"/>
</dbReference>
<dbReference type="GO" id="GO:0016787">
    <property type="term" value="F:hydrolase activity"/>
    <property type="evidence" value="ECO:0007669"/>
    <property type="project" value="InterPro"/>
</dbReference>
<dbReference type="InterPro" id="IPR010496">
    <property type="entry name" value="AL/BT2_dom"/>
</dbReference>
<dbReference type="InterPro" id="IPR011989">
    <property type="entry name" value="ARM-like"/>
</dbReference>
<gene>
    <name evidence="3" type="ORF">SAMN04489864_107186</name>
</gene>
<sequence>MIRKILGIMLFVGLLLPNLSAQEKKDERTVATRIADLLAELPAKNTNQFNRNMNDITQLGVDGYHTLIIGLNSKDNESVLTYAINGFSGYASQPGKENARKIAVNAYKKALVSLTGVQHKAFILSQFDVIGTDEVVLEIAQFLTNEALADAASRALAKINTDLSKNTLLKALSSASGRAKLSIIAALGHTDLKAAGAVLIGILNSSTDSDLSKITLAALAQLGDPANEPVLQKAAAKAGYAYDATNALSSYLVFAHKMLNKDKATAIKIANNLKDQSANVRIAALEIMAAAAPSTPYFTKALKDPSFAYRAAALKAALPYFKTEETAVWLKELKKADAPTQVLLLHFLADANAQQSLPAMLKLTTSKEQEVRYVAINTAASLGQERVLSDFLKRMKKADASDLQVYSDAILKMKGEDITKIVAEALPKTTPNVQIALINILAAKAATSQSQAVFKELTNQDLQVQLAAYGALKQVASAEQLPQLYVLLNENKTAEQTRAVQAAIISALKTSAKEGQVEGVLTKMKASPAAQQALYYPILASLGGKQALSTINDEFKNGSNEVKRAALNSLTSWTNFEAAQTLINIARTSKDDATLDQAVKGYLKLVKAANLLPEQRLLCLKNAMEVAKTTAQKQQILRDAEQAKTFNTLVFASNYLNEASLQQNAATTVMNVALAGKYNGELVKNMLNQTISVITGADSEYQKEAMKKYIADMEAGEGFVSIYNGKDLTGWQGLVGDPIKRAKMDASTLAAAQEKANKEAAESWKPVNGELHFMSKGNNLATIKKYGDFEMLVDWKIIDDKKGEGDAGIYLRGTPQVQIWDNARTNVGAQVGSGGLYNNQLNPSKPLKVADNILDEWNTFRIVMIADRVTVYLNGVLVTDNVILENYWDRKLPIFNEEQIELQAHGSPVAYRNIFIKELPRTKPFELSAQEVKEGYKVLFDGTNMHSWVGNTTDYVIENGNLAIRPKPGKGSGGNLFTKEQYSDFIYRFEFKLTPGANNGLGIRAPLEGDAAYEGMELQILDNDAPVYKNLKQYQYHGSVYGVSAAKRGFLKPTGEWNYQEVVVKGPKIKVILNGETIVDADITEARKNGAADGQKHPGLLRDAGHIGFLGHGSPVEFRNIRIKDLSKK</sequence>
<feature type="domain" description="3-keto-alpha-glucoside-1,2-lyase/3-keto-2-hydroxy-glucal hydratase" evidence="2">
    <location>
        <begin position="935"/>
        <end position="1124"/>
    </location>
</feature>
<dbReference type="Proteomes" id="UP000199666">
    <property type="component" value="Unassembled WGS sequence"/>
</dbReference>
<name>A0A1I2YLM2_9SPHI</name>
<feature type="domain" description="3-keto-alpha-glucoside-1,2-lyase/3-keto-2-hydroxy-glucal hydratase" evidence="2">
    <location>
        <begin position="718"/>
        <end position="917"/>
    </location>
</feature>